<dbReference type="EMBL" id="QRZC01000042">
    <property type="protein sequence ID" value="RGV36039.1"/>
    <property type="molecule type" value="Genomic_DNA"/>
</dbReference>
<evidence type="ECO:0000313" key="4">
    <source>
        <dbReference type="Proteomes" id="UP000285343"/>
    </source>
</evidence>
<feature type="region of interest" description="Disordered" evidence="1">
    <location>
        <begin position="318"/>
        <end position="342"/>
    </location>
</feature>
<feature type="region of interest" description="Disordered" evidence="1">
    <location>
        <begin position="425"/>
        <end position="447"/>
    </location>
</feature>
<feature type="compositionally biased region" description="Polar residues" evidence="1">
    <location>
        <begin position="610"/>
        <end position="624"/>
    </location>
</feature>
<dbReference type="Gene3D" id="2.60.40.10">
    <property type="entry name" value="Immunoglobulins"/>
    <property type="match status" value="3"/>
</dbReference>
<gene>
    <name evidence="3" type="ORF">DWW14_21460</name>
</gene>
<dbReference type="Proteomes" id="UP000285343">
    <property type="component" value="Unassembled WGS sequence"/>
</dbReference>
<reference evidence="3 4" key="1">
    <citation type="submission" date="2018-08" db="EMBL/GenBank/DDBJ databases">
        <title>A genome reference for cultivated species of the human gut microbiota.</title>
        <authorList>
            <person name="Zou Y."/>
            <person name="Xue W."/>
            <person name="Luo G."/>
        </authorList>
    </citation>
    <scope>NUCLEOTIDE SEQUENCE [LARGE SCALE GENOMIC DNA]</scope>
    <source>
        <strain evidence="3 4">AF14-42</strain>
    </source>
</reference>
<feature type="compositionally biased region" description="Polar residues" evidence="1">
    <location>
        <begin position="229"/>
        <end position="243"/>
    </location>
</feature>
<accession>A0A412X5Y8</accession>
<feature type="domain" description="BACON" evidence="2">
    <location>
        <begin position="356"/>
        <end position="394"/>
    </location>
</feature>
<feature type="region of interest" description="Disordered" evidence="1">
    <location>
        <begin position="223"/>
        <end position="256"/>
    </location>
</feature>
<evidence type="ECO:0000313" key="3">
    <source>
        <dbReference type="EMBL" id="RGV36039.1"/>
    </source>
</evidence>
<dbReference type="Pfam" id="PF13004">
    <property type="entry name" value="BACON"/>
    <property type="match status" value="2"/>
</dbReference>
<organism evidence="3 4">
    <name type="scientific">Bacteroides uniformis</name>
    <dbReference type="NCBI Taxonomy" id="820"/>
    <lineage>
        <taxon>Bacteria</taxon>
        <taxon>Pseudomonadati</taxon>
        <taxon>Bacteroidota</taxon>
        <taxon>Bacteroidia</taxon>
        <taxon>Bacteroidales</taxon>
        <taxon>Bacteroidaceae</taxon>
        <taxon>Bacteroides</taxon>
    </lineage>
</organism>
<feature type="compositionally biased region" description="Low complexity" evidence="1">
    <location>
        <begin position="590"/>
        <end position="604"/>
    </location>
</feature>
<evidence type="ECO:0000259" key="2">
    <source>
        <dbReference type="Pfam" id="PF13004"/>
    </source>
</evidence>
<feature type="compositionally biased region" description="Low complexity" evidence="1">
    <location>
        <begin position="437"/>
        <end position="447"/>
    </location>
</feature>
<evidence type="ECO:0000256" key="1">
    <source>
        <dbReference type="SAM" id="MobiDB-lite"/>
    </source>
</evidence>
<protein>
    <recommendedName>
        <fullName evidence="2">BACON domain-containing protein</fullName>
    </recommendedName>
</protein>
<feature type="compositionally biased region" description="Polar residues" evidence="1">
    <location>
        <begin position="713"/>
        <end position="744"/>
    </location>
</feature>
<feature type="region of interest" description="Disordered" evidence="1">
    <location>
        <begin position="586"/>
        <end position="627"/>
    </location>
</feature>
<feature type="region of interest" description="Disordered" evidence="1">
    <location>
        <begin position="712"/>
        <end position="744"/>
    </location>
</feature>
<proteinExistence type="predicted"/>
<dbReference type="InterPro" id="IPR013783">
    <property type="entry name" value="Ig-like_fold"/>
</dbReference>
<sequence>MAQYFRIATKDFCNTLKPGSFAGDTMMCPTRSQIESAGLHIKKGHTYAADQLVPEDHIERLDWEYTFSVTPATATISAAGGSRKFTVTSYKRQYSYSNAGNRIYVEGSQTNVAYTSENSGSGTWTAASDTVSYSSNPGGAEKNGIITWTQSESFGSDPKKIATVTHKQNADSIKPNGNGYSNPRIITFSYPTVIPASGGNSTPGYSYEQTVYWVSGKTTTLTSGGTPSFDRTSGTATVNSSSGLADAGSKGTTQSGQTTVAVVSLTITMNGKSSPASSANVCQAENRIENTSWNSWNVSVSADKTNFLGEGSTTTVRASATRTGTHTWSSGSTSSASDSGTPSLSLSNTSGFSLSSSSGTTVTLTVSANNGSARSTVITASYGGAEDTVTVNQEAGILTDTEYDYRYDNICSISISNTSWSWNDTSKRSFSVDSRRGTSSRYRTGTSTDGGNTWNWGDWSDWSDYSYTNISATSSVTGPFSISGSTVGPDSNNTGTSSRSGALSASNAYTSDSVTLTQGANVDYDYRISISPASYDFGASGGSTSFTVTPQTREGAGSPISWGDWYDSPSGSYSLSTSLPSGITASKSGNTVSVSATANSSTSSGRKGSFTVTHSSDSSKSVGATVTQDKKDDITTKTEYQYEFSVSPASLSFSADGGTQSVTVTSRRRPVTLTYTNGSLTDESAGSWSTWSSYSGRISSGTGFSVSGTSVTAGANSSTSSREGNLELTQTQTSDYSGSTDSYKSDSASINVPLDQMGADIKSVNFIHLSYSWQSRDGAYDIYSVYASASYKVTSTVIVECRLTYGSFLGAGEENYAFTISPGSTTSSARKCYTFAGNYPGVVSGTGSVRPSEDETYHYSFLE</sequence>
<dbReference type="InterPro" id="IPR024361">
    <property type="entry name" value="BACON"/>
</dbReference>
<name>A0A412X5Y8_BACUN</name>
<dbReference type="AlphaFoldDB" id="A0A412X5Y8"/>
<feature type="domain" description="BACON" evidence="2">
    <location>
        <begin position="585"/>
        <end position="628"/>
    </location>
</feature>
<comment type="caution">
    <text evidence="3">The sequence shown here is derived from an EMBL/GenBank/DDBJ whole genome shotgun (WGS) entry which is preliminary data.</text>
</comment>